<reference evidence="3" key="1">
    <citation type="submission" date="2020-11" db="EMBL/GenBank/DDBJ databases">
        <authorList>
            <consortium name="DOE Joint Genome Institute"/>
            <person name="Ahrendt S."/>
            <person name="Riley R."/>
            <person name="Andreopoulos W."/>
            <person name="Labutti K."/>
            <person name="Pangilinan J."/>
            <person name="Ruiz-Duenas F.J."/>
            <person name="Barrasa J.M."/>
            <person name="Sanchez-Garcia M."/>
            <person name="Camarero S."/>
            <person name="Miyauchi S."/>
            <person name="Serrano A."/>
            <person name="Linde D."/>
            <person name="Babiker R."/>
            <person name="Drula E."/>
            <person name="Ayuso-Fernandez I."/>
            <person name="Pacheco R."/>
            <person name="Padilla G."/>
            <person name="Ferreira P."/>
            <person name="Barriuso J."/>
            <person name="Kellner H."/>
            <person name="Castanera R."/>
            <person name="Alfaro M."/>
            <person name="Ramirez L."/>
            <person name="Pisabarro A.G."/>
            <person name="Kuo A."/>
            <person name="Tritt A."/>
            <person name="Lipzen A."/>
            <person name="He G."/>
            <person name="Yan M."/>
            <person name="Ng V."/>
            <person name="Cullen D."/>
            <person name="Martin F."/>
            <person name="Rosso M.-N."/>
            <person name="Henrissat B."/>
            <person name="Hibbett D."/>
            <person name="Martinez A.T."/>
            <person name="Grigoriev I.V."/>
        </authorList>
    </citation>
    <scope>NUCLEOTIDE SEQUENCE</scope>
    <source>
        <strain evidence="3">CBS 506.95</strain>
    </source>
</reference>
<dbReference type="SMART" id="SM00256">
    <property type="entry name" value="FBOX"/>
    <property type="match status" value="1"/>
</dbReference>
<dbReference type="Pfam" id="PF12937">
    <property type="entry name" value="F-box-like"/>
    <property type="match status" value="1"/>
</dbReference>
<dbReference type="PROSITE" id="PS50181">
    <property type="entry name" value="FBOX"/>
    <property type="match status" value="1"/>
</dbReference>
<dbReference type="AlphaFoldDB" id="A0A9P6EC06"/>
<organism evidence="3 4">
    <name type="scientific">Crepidotus variabilis</name>
    <dbReference type="NCBI Taxonomy" id="179855"/>
    <lineage>
        <taxon>Eukaryota</taxon>
        <taxon>Fungi</taxon>
        <taxon>Dikarya</taxon>
        <taxon>Basidiomycota</taxon>
        <taxon>Agaricomycotina</taxon>
        <taxon>Agaricomycetes</taxon>
        <taxon>Agaricomycetidae</taxon>
        <taxon>Agaricales</taxon>
        <taxon>Agaricineae</taxon>
        <taxon>Crepidotaceae</taxon>
        <taxon>Crepidotus</taxon>
    </lineage>
</organism>
<dbReference type="EMBL" id="MU157874">
    <property type="protein sequence ID" value="KAF9526210.1"/>
    <property type="molecule type" value="Genomic_DNA"/>
</dbReference>
<keyword evidence="1" id="KW-0732">Signal</keyword>
<keyword evidence="4" id="KW-1185">Reference proteome</keyword>
<dbReference type="InterPro" id="IPR001810">
    <property type="entry name" value="F-box_dom"/>
</dbReference>
<dbReference type="Proteomes" id="UP000807306">
    <property type="component" value="Unassembled WGS sequence"/>
</dbReference>
<evidence type="ECO:0000313" key="3">
    <source>
        <dbReference type="EMBL" id="KAF9526210.1"/>
    </source>
</evidence>
<evidence type="ECO:0000259" key="2">
    <source>
        <dbReference type="PROSITE" id="PS50181"/>
    </source>
</evidence>
<gene>
    <name evidence="3" type="ORF">CPB83DRAFT_885067</name>
</gene>
<protein>
    <recommendedName>
        <fullName evidence="2">F-box domain-containing protein</fullName>
    </recommendedName>
</protein>
<feature type="signal peptide" evidence="1">
    <location>
        <begin position="1"/>
        <end position="29"/>
    </location>
</feature>
<feature type="chain" id="PRO_5040197370" description="F-box domain-containing protein" evidence="1">
    <location>
        <begin position="30"/>
        <end position="499"/>
    </location>
</feature>
<accession>A0A9P6EC06</accession>
<dbReference type="InterPro" id="IPR036047">
    <property type="entry name" value="F-box-like_dom_sf"/>
</dbReference>
<feature type="domain" description="F-box" evidence="2">
    <location>
        <begin position="3"/>
        <end position="49"/>
    </location>
</feature>
<sequence length="499" mass="56567">MHAVSILTIPLDVLTTILGILGPLDAVRARQTCKHIRDACLRHTVWANILCEMMLQHDIHPTTYPLRKLNQETLEHLVLCPRKFRQKLEDASEKVSKSLSPISAQYALYDPTEAELEALGIESLLHYQWLDLCPGGRYMMTSRLVHKTNGGSRWTNFFQLWDLGIVGVPQCTRVVAGLVPDALENKEYQWEKDRFSMGPWKFGNQIVVRVHRQRLMGANTYTRGTRILINLSAIDPRILHSTSSTRDRESFSSMLWCYSRSYGIWRSTAASCDPLTDTSAKSWKVLKPHEGQVDAITVFGDRLLVLKDNHIAQWSRPITSDDPNHIPVCTYTNLICDMNASDVGHRLHLTPFNPWSVDSPRPDFMVLFQAKNLAVYRMEAHPVDKEDTKSPDIFPRCIQKHIDMYDIARASYSPARACDGQLIFTSCDSRPNTEIRIHIAPTDTKTNPVGCVKTKGMGPRRITASQHVLCPATGRMCVLTSNNEMMILDFVEPPNSLTE</sequence>
<dbReference type="SUPFAM" id="SSF81383">
    <property type="entry name" value="F-box domain"/>
    <property type="match status" value="1"/>
</dbReference>
<dbReference type="OrthoDB" id="2688364at2759"/>
<comment type="caution">
    <text evidence="3">The sequence shown here is derived from an EMBL/GenBank/DDBJ whole genome shotgun (WGS) entry which is preliminary data.</text>
</comment>
<evidence type="ECO:0000313" key="4">
    <source>
        <dbReference type="Proteomes" id="UP000807306"/>
    </source>
</evidence>
<evidence type="ECO:0000256" key="1">
    <source>
        <dbReference type="SAM" id="SignalP"/>
    </source>
</evidence>
<name>A0A9P6EC06_9AGAR</name>
<proteinExistence type="predicted"/>